<reference evidence="3 4" key="1">
    <citation type="submission" date="2018-03" db="EMBL/GenBank/DDBJ databases">
        <title>The draft genome of Mesorhizobium sp. 6GN-30.</title>
        <authorList>
            <person name="Liu L."/>
            <person name="Li L."/>
            <person name="Wang T."/>
            <person name="Zhang X."/>
            <person name="Liang L."/>
        </authorList>
    </citation>
    <scope>NUCLEOTIDE SEQUENCE [LARGE SCALE GENOMIC DNA]</scope>
    <source>
        <strain evidence="3 4">6GN30</strain>
    </source>
</reference>
<sequence length="453" mass="50558">MADALDEEFLLPVEASANPEDSAETQAGEDNLSRPEEEQVEEEQAARWQPEQPGPGEAQRISPHTQNRLASHAAFDEARSRAQDDLNRIAEALAGIVASHHMGREFLHDSYADILRANDLENASIAQAAENRRLAERVDKLERLRARYDQLVEVLKRREARLLDEADAMREAQSALRLELVEARSATARSESLYGELQTTHAARSSEAERYLREAEMLREKNAGLSVELELVQKRQAESRRRAEELSSMHASDSARLAEIMARLVTEEAESTRLQKLNDALEAKLIEANEHAGRLAADLAERDTRHQSEMQALRGEIQALNVRLQNAAGEQRGAASELAEMRAKMAEFETERTVLEKKLAAFAAEIEQNREDRPSADQADVPSDQQQLRKQAEQMRRQIAELQGTVEHLKQYEALHMATKARSKGRAEVASGFSVAGGKIVPEFAAVKQAGRA</sequence>
<feature type="coiled-coil region" evidence="1">
    <location>
        <begin position="131"/>
        <end position="172"/>
    </location>
</feature>
<evidence type="ECO:0000256" key="2">
    <source>
        <dbReference type="SAM" id="MobiDB-lite"/>
    </source>
</evidence>
<name>A0A2P7SDI0_9HYPH</name>
<comment type="caution">
    <text evidence="3">The sequence shown here is derived from an EMBL/GenBank/DDBJ whole genome shotgun (WGS) entry which is preliminary data.</text>
</comment>
<dbReference type="OrthoDB" id="8101013at2"/>
<feature type="region of interest" description="Disordered" evidence="2">
    <location>
        <begin position="1"/>
        <end position="61"/>
    </location>
</feature>
<organism evidence="3 4">
    <name type="scientific">Kumtagia ephedrae</name>
    <dbReference type="NCBI Taxonomy" id="2116701"/>
    <lineage>
        <taxon>Bacteria</taxon>
        <taxon>Pseudomonadati</taxon>
        <taxon>Pseudomonadota</taxon>
        <taxon>Alphaproteobacteria</taxon>
        <taxon>Hyphomicrobiales</taxon>
        <taxon>Phyllobacteriaceae</taxon>
        <taxon>Kumtagia</taxon>
    </lineage>
</organism>
<dbReference type="RefSeq" id="WP_106772295.1">
    <property type="nucleotide sequence ID" value="NZ_PXYK01000009.1"/>
</dbReference>
<dbReference type="Gene3D" id="1.10.287.1490">
    <property type="match status" value="1"/>
</dbReference>
<evidence type="ECO:0000313" key="3">
    <source>
        <dbReference type="EMBL" id="PSJ60559.1"/>
    </source>
</evidence>
<dbReference type="AlphaFoldDB" id="A0A2P7SDI0"/>
<accession>A0A2P7SDI0</accession>
<gene>
    <name evidence="3" type="ORF">C7I84_11320</name>
</gene>
<dbReference type="EMBL" id="PXYK01000009">
    <property type="protein sequence ID" value="PSJ60559.1"/>
    <property type="molecule type" value="Genomic_DNA"/>
</dbReference>
<proteinExistence type="predicted"/>
<evidence type="ECO:0000256" key="1">
    <source>
        <dbReference type="SAM" id="Coils"/>
    </source>
</evidence>
<protein>
    <submittedName>
        <fullName evidence="3">Uncharacterized protein</fullName>
    </submittedName>
</protein>
<feature type="coiled-coil region" evidence="1">
    <location>
        <begin position="208"/>
        <end position="235"/>
    </location>
</feature>
<dbReference type="Proteomes" id="UP000241229">
    <property type="component" value="Unassembled WGS sequence"/>
</dbReference>
<evidence type="ECO:0000313" key="4">
    <source>
        <dbReference type="Proteomes" id="UP000241229"/>
    </source>
</evidence>
<feature type="region of interest" description="Disordered" evidence="2">
    <location>
        <begin position="367"/>
        <end position="392"/>
    </location>
</feature>
<keyword evidence="4" id="KW-1185">Reference proteome</keyword>
<keyword evidence="1" id="KW-0175">Coiled coil</keyword>